<evidence type="ECO:0000313" key="1">
    <source>
        <dbReference type="EMBL" id="KAJ9587057.1"/>
    </source>
</evidence>
<keyword evidence="2" id="KW-1185">Reference proteome</keyword>
<proteinExistence type="predicted"/>
<organism evidence="1 2">
    <name type="scientific">Diploptera punctata</name>
    <name type="common">Pacific beetle cockroach</name>
    <dbReference type="NCBI Taxonomy" id="6984"/>
    <lineage>
        <taxon>Eukaryota</taxon>
        <taxon>Metazoa</taxon>
        <taxon>Ecdysozoa</taxon>
        <taxon>Arthropoda</taxon>
        <taxon>Hexapoda</taxon>
        <taxon>Insecta</taxon>
        <taxon>Pterygota</taxon>
        <taxon>Neoptera</taxon>
        <taxon>Polyneoptera</taxon>
        <taxon>Dictyoptera</taxon>
        <taxon>Blattodea</taxon>
        <taxon>Blaberoidea</taxon>
        <taxon>Blaberidae</taxon>
        <taxon>Diplopterinae</taxon>
        <taxon>Diploptera</taxon>
    </lineage>
</organism>
<comment type="caution">
    <text evidence="1">The sequence shown here is derived from an EMBL/GenBank/DDBJ whole genome shotgun (WGS) entry which is preliminary data.</text>
</comment>
<protein>
    <submittedName>
        <fullName evidence="1">Uncharacterized protein</fullName>
    </submittedName>
</protein>
<reference evidence="1" key="1">
    <citation type="journal article" date="2023" name="IScience">
        <title>Live-bearing cockroach genome reveals convergent evolutionary mechanisms linked to viviparity in insects and beyond.</title>
        <authorList>
            <person name="Fouks B."/>
            <person name="Harrison M.C."/>
            <person name="Mikhailova A.A."/>
            <person name="Marchal E."/>
            <person name="English S."/>
            <person name="Carruthers M."/>
            <person name="Jennings E.C."/>
            <person name="Chiamaka E.L."/>
            <person name="Frigard R.A."/>
            <person name="Pippel M."/>
            <person name="Attardo G.M."/>
            <person name="Benoit J.B."/>
            <person name="Bornberg-Bauer E."/>
            <person name="Tobe S.S."/>
        </authorList>
    </citation>
    <scope>NUCLEOTIDE SEQUENCE</scope>
    <source>
        <strain evidence="1">Stay&amp;Tobe</strain>
    </source>
</reference>
<evidence type="ECO:0000313" key="2">
    <source>
        <dbReference type="Proteomes" id="UP001233999"/>
    </source>
</evidence>
<sequence>GSKSGMSIGSGGTYIWNRHFHKFNADDQIITHPISFNVEISLPDAVQVISRRITLKGSSFDLRVYNL</sequence>
<dbReference type="EMBL" id="JASPKZ010006811">
    <property type="protein sequence ID" value="KAJ9587057.1"/>
    <property type="molecule type" value="Genomic_DNA"/>
</dbReference>
<accession>A0AAD7ZVQ8</accession>
<reference evidence="1" key="2">
    <citation type="submission" date="2023-05" db="EMBL/GenBank/DDBJ databases">
        <authorList>
            <person name="Fouks B."/>
        </authorList>
    </citation>
    <scope>NUCLEOTIDE SEQUENCE</scope>
    <source>
        <strain evidence="1">Stay&amp;Tobe</strain>
        <tissue evidence="1">Testes</tissue>
    </source>
</reference>
<feature type="non-terminal residue" evidence="1">
    <location>
        <position position="1"/>
    </location>
</feature>
<feature type="non-terminal residue" evidence="1">
    <location>
        <position position="67"/>
    </location>
</feature>
<gene>
    <name evidence="1" type="ORF">L9F63_019364</name>
</gene>
<dbReference type="Proteomes" id="UP001233999">
    <property type="component" value="Unassembled WGS sequence"/>
</dbReference>
<dbReference type="AlphaFoldDB" id="A0AAD7ZVQ8"/>
<name>A0AAD7ZVQ8_DIPPU</name>